<organism evidence="1">
    <name type="scientific">marine sediment metagenome</name>
    <dbReference type="NCBI Taxonomy" id="412755"/>
    <lineage>
        <taxon>unclassified sequences</taxon>
        <taxon>metagenomes</taxon>
        <taxon>ecological metagenomes</taxon>
    </lineage>
</organism>
<protein>
    <submittedName>
        <fullName evidence="1">Uncharacterized protein</fullName>
    </submittedName>
</protein>
<gene>
    <name evidence="1" type="ORF">S06H3_22464</name>
</gene>
<reference evidence="1" key="1">
    <citation type="journal article" date="2014" name="Front. Microbiol.">
        <title>High frequency of phylogenetically diverse reductive dehalogenase-homologous genes in deep subseafloor sedimentary metagenomes.</title>
        <authorList>
            <person name="Kawai M."/>
            <person name="Futagami T."/>
            <person name="Toyoda A."/>
            <person name="Takaki Y."/>
            <person name="Nishi S."/>
            <person name="Hori S."/>
            <person name="Arai W."/>
            <person name="Tsubouchi T."/>
            <person name="Morono Y."/>
            <person name="Uchiyama I."/>
            <person name="Ito T."/>
            <person name="Fujiyama A."/>
            <person name="Inagaki F."/>
            <person name="Takami H."/>
        </authorList>
    </citation>
    <scope>NUCLEOTIDE SEQUENCE</scope>
    <source>
        <strain evidence="1">Expedition CK06-06</strain>
    </source>
</reference>
<dbReference type="AlphaFoldDB" id="X1L5R6"/>
<comment type="caution">
    <text evidence="1">The sequence shown here is derived from an EMBL/GenBank/DDBJ whole genome shotgun (WGS) entry which is preliminary data.</text>
</comment>
<proteinExistence type="predicted"/>
<accession>X1L5R6</accession>
<name>X1L5R6_9ZZZZ</name>
<dbReference type="EMBL" id="BARV01012014">
    <property type="protein sequence ID" value="GAI14697.1"/>
    <property type="molecule type" value="Genomic_DNA"/>
</dbReference>
<sequence>FLKLIVLGSGLSPMVLALKWTCINTARKARLAGIAAALQISR</sequence>
<evidence type="ECO:0000313" key="1">
    <source>
        <dbReference type="EMBL" id="GAI14697.1"/>
    </source>
</evidence>
<feature type="non-terminal residue" evidence="1">
    <location>
        <position position="1"/>
    </location>
</feature>